<accession>A0A5K1K1S6</accession>
<gene>
    <name evidence="1" type="primary">Q9P872</name>
</gene>
<evidence type="ECO:0000313" key="1">
    <source>
        <dbReference type="EMBL" id="VWO99214.1"/>
    </source>
</evidence>
<protein>
    <submittedName>
        <fullName evidence="1">Calcium-transporting ATPase (EC)</fullName>
    </submittedName>
</protein>
<dbReference type="AlphaFoldDB" id="A0A5K1K1S6"/>
<dbReference type="EMBL" id="LR727479">
    <property type="protein sequence ID" value="VWO99214.1"/>
    <property type="molecule type" value="Genomic_DNA"/>
</dbReference>
<proteinExistence type="predicted"/>
<name>A0A5K1K1S6_9APHY</name>
<reference evidence="1" key="1">
    <citation type="submission" date="2019-10" db="EMBL/GenBank/DDBJ databases">
        <authorList>
            <person name="Nor Muhammad N."/>
        </authorList>
    </citation>
    <scope>NUCLEOTIDE SEQUENCE</scope>
</reference>
<sequence>MGPRRSGEFDISFDFGTWHSRHRAATLGKALADAPPPPPRRALTKGIPIANPTKKPPVFSIRDPVPSTPSSSSLVAARVEDNFNGALHCVKAFSIATFMVGVGATATVFGVRQYMGVQTTQEFADRMRHAVLTRMPILSARIHRPPEAQDGDSLLPHDPPPLSLEDAAEEWTWPAAEQRLREAFDKDGFYGWAAAVMRS</sequence>
<organism evidence="1">
    <name type="scientific">Ganoderma boninense</name>
    <dbReference type="NCBI Taxonomy" id="34458"/>
    <lineage>
        <taxon>Eukaryota</taxon>
        <taxon>Fungi</taxon>
        <taxon>Dikarya</taxon>
        <taxon>Basidiomycota</taxon>
        <taxon>Agaricomycotina</taxon>
        <taxon>Agaricomycetes</taxon>
        <taxon>Polyporales</taxon>
        <taxon>Polyporaceae</taxon>
        <taxon>Ganoderma</taxon>
    </lineage>
</organism>